<dbReference type="Proteomes" id="UP000720344">
    <property type="component" value="Unassembled WGS sequence"/>
</dbReference>
<dbReference type="RefSeq" id="WP_153590649.1">
    <property type="nucleotide sequence ID" value="NZ_JAATWB010000001.1"/>
</dbReference>
<evidence type="ECO:0000259" key="2">
    <source>
        <dbReference type="Pfam" id="PF18810"/>
    </source>
</evidence>
<sequence>MTASPAQLPFSEAIDFFKQKIRLPSSGWTDIWQEQHSHAFVVAGAAHDDLVEDFYNAIRQAKESGTGYPAFRKQFDEIVAKHGWAYNGTPGWRSKMIYYTNVTQAYNAGREQQMQAVKHLRPYGVYRHTSIEHPRLEHKAWNGLVLPLDDPWWDTHTPQNGWGCKCRKYSLSRIEAAREWEKRGRTGPDEAPPIEMEMRVVGKNGSNPREVWVPKGIDPGFAYNPGKAWLEPQTVPPLQGYDAVLKERETPWPTAFTPPPMPKPTVVPKSALLPANTAPEVAVADFLDVFGASMDEGAAFTDAAGSTLAITKALFQDGKGEFKWMSKPGKVARLEYINLLAMTVIEPDEIWWVWVKDHGENGRWRLKRRYLRAFEVDGTNEFGVSVFEWGKSGWTGSTAFMGTQKSDAAREAYFDKQRAGRLVFSK</sequence>
<dbReference type="Pfam" id="PF04233">
    <property type="entry name" value="Phage_Mu_F"/>
    <property type="match status" value="1"/>
</dbReference>
<feature type="domain" description="Phage head morphogenesis" evidence="1">
    <location>
        <begin position="54"/>
        <end position="167"/>
    </location>
</feature>
<protein>
    <recommendedName>
        <fullName evidence="5">Phage Mu protein F like protein</fullName>
    </recommendedName>
</protein>
<evidence type="ECO:0000313" key="3">
    <source>
        <dbReference type="EMBL" id="NJA87675.1"/>
    </source>
</evidence>
<dbReference type="SUPFAM" id="SSF111326">
    <property type="entry name" value="Urocanase"/>
    <property type="match status" value="1"/>
</dbReference>
<dbReference type="EMBL" id="JAATWB010000001">
    <property type="protein sequence ID" value="NJA87675.1"/>
    <property type="molecule type" value="Genomic_DNA"/>
</dbReference>
<proteinExistence type="predicted"/>
<feature type="domain" description="Phage-Barnase-EndoU-ColicinE5/D-RelE like nuclease 2" evidence="2">
    <location>
        <begin position="285"/>
        <end position="424"/>
    </location>
</feature>
<comment type="caution">
    <text evidence="3">The sequence shown here is derived from an EMBL/GenBank/DDBJ whole genome shotgun (WGS) entry which is preliminary data.</text>
</comment>
<organism evidence="3 4">
    <name type="scientific">Rhodocyclus gracilis</name>
    <dbReference type="NCBI Taxonomy" id="2929842"/>
    <lineage>
        <taxon>Bacteria</taxon>
        <taxon>Pseudomonadati</taxon>
        <taxon>Pseudomonadota</taxon>
        <taxon>Betaproteobacteria</taxon>
        <taxon>Rhodocyclales</taxon>
        <taxon>Rhodocyclaceae</taxon>
        <taxon>Rhodocyclus</taxon>
    </lineage>
</organism>
<gene>
    <name evidence="3" type="ORF">HCX48_00330</name>
</gene>
<name>A0ABX0WG43_9RHOO</name>
<reference evidence="4" key="1">
    <citation type="submission" date="2020-03" db="EMBL/GenBank/DDBJ databases">
        <title>Whole-genome sequence of the purple nonsulfur bacterium Rhodocyclus tenuis DSM112.</title>
        <authorList>
            <person name="Kyndt J.A."/>
            <person name="Meyer T.E."/>
        </authorList>
    </citation>
    <scope>NUCLEOTIDE SEQUENCE [LARGE SCALE GENOMIC DNA]</scope>
    <source>
        <strain evidence="4">DSM 112</strain>
    </source>
</reference>
<evidence type="ECO:0000313" key="4">
    <source>
        <dbReference type="Proteomes" id="UP000720344"/>
    </source>
</evidence>
<dbReference type="InterPro" id="IPR006528">
    <property type="entry name" value="Phage_head_morphogenesis_dom"/>
</dbReference>
<dbReference type="InterPro" id="IPR041110">
    <property type="entry name" value="PBECR2"/>
</dbReference>
<accession>A0ABX0WG43</accession>
<evidence type="ECO:0008006" key="5">
    <source>
        <dbReference type="Google" id="ProtNLM"/>
    </source>
</evidence>
<evidence type="ECO:0000259" key="1">
    <source>
        <dbReference type="Pfam" id="PF04233"/>
    </source>
</evidence>
<dbReference type="Pfam" id="PF18810">
    <property type="entry name" value="PBECR2"/>
    <property type="match status" value="1"/>
</dbReference>
<dbReference type="InterPro" id="IPR036190">
    <property type="entry name" value="Urocanase_sf"/>
</dbReference>
<keyword evidence="4" id="KW-1185">Reference proteome</keyword>